<name>A0ABD2QFV2_9PLAT</name>
<sequence length="220" mass="25626">MGKKNSHKIKMTRLNIARTKAIKQSKPVVYIRKVKTRKHKKSKNISDFDEDVDVVKSGYDIAPNEQSDCKIPRKLKEIMFFKSNPQKYTEQFNKSLKNAAISNEAMPPIQGKRESDKKFVARIQSQALTEMEKVKGKIITEKEMDRLIKTGEQPKNNKKQKMLKRLKERQRAKIELKNSEFDVKDFAKDTVKFGEVVLEPPKFKVMPKRTLSKQEKSQIS</sequence>
<reference evidence="1 2" key="1">
    <citation type="submission" date="2024-11" db="EMBL/GenBank/DDBJ databases">
        <title>Adaptive evolution of stress response genes in parasites aligns with host niche diversity.</title>
        <authorList>
            <person name="Hahn C."/>
            <person name="Resl P."/>
        </authorList>
    </citation>
    <scope>NUCLEOTIDE SEQUENCE [LARGE SCALE GENOMIC DNA]</scope>
    <source>
        <strain evidence="1">EGGRZ-B1_66</strain>
        <tissue evidence="1">Body</tissue>
    </source>
</reference>
<keyword evidence="2" id="KW-1185">Reference proteome</keyword>
<accession>A0ABD2QFV2</accession>
<gene>
    <name evidence="1" type="ORF">Ciccas_002922</name>
</gene>
<dbReference type="PANTHER" id="PTHR21838:SF2">
    <property type="entry name" value="COILED-COIL DOMAIN-CONTAINING PROTEIN 137"/>
    <property type="match status" value="1"/>
</dbReference>
<dbReference type="InterPro" id="IPR026680">
    <property type="entry name" value="CCDC137"/>
</dbReference>
<evidence type="ECO:0000313" key="2">
    <source>
        <dbReference type="Proteomes" id="UP001626550"/>
    </source>
</evidence>
<dbReference type="AlphaFoldDB" id="A0ABD2QFV2"/>
<evidence type="ECO:0008006" key="3">
    <source>
        <dbReference type="Google" id="ProtNLM"/>
    </source>
</evidence>
<proteinExistence type="predicted"/>
<evidence type="ECO:0000313" key="1">
    <source>
        <dbReference type="EMBL" id="KAL3318414.1"/>
    </source>
</evidence>
<dbReference type="EMBL" id="JBJKFK010000246">
    <property type="protein sequence ID" value="KAL3318414.1"/>
    <property type="molecule type" value="Genomic_DNA"/>
</dbReference>
<comment type="caution">
    <text evidence="1">The sequence shown here is derived from an EMBL/GenBank/DDBJ whole genome shotgun (WGS) entry which is preliminary data.</text>
</comment>
<organism evidence="1 2">
    <name type="scientific">Cichlidogyrus casuarinus</name>
    <dbReference type="NCBI Taxonomy" id="1844966"/>
    <lineage>
        <taxon>Eukaryota</taxon>
        <taxon>Metazoa</taxon>
        <taxon>Spiralia</taxon>
        <taxon>Lophotrochozoa</taxon>
        <taxon>Platyhelminthes</taxon>
        <taxon>Monogenea</taxon>
        <taxon>Monopisthocotylea</taxon>
        <taxon>Dactylogyridea</taxon>
        <taxon>Ancyrocephalidae</taxon>
        <taxon>Cichlidogyrus</taxon>
    </lineage>
</organism>
<protein>
    <recommendedName>
        <fullName evidence="3">Ribosome biogenesis protein NOP53</fullName>
    </recommendedName>
</protein>
<dbReference type="PANTHER" id="PTHR21838">
    <property type="entry name" value="COILED-COIL DOMAIN-CONTAINING PROTEIN 137"/>
    <property type="match status" value="1"/>
</dbReference>
<dbReference type="Proteomes" id="UP001626550">
    <property type="component" value="Unassembled WGS sequence"/>
</dbReference>